<dbReference type="Gene3D" id="2.130.10.80">
    <property type="entry name" value="Galactose oxidase/kelch, beta-propeller"/>
    <property type="match status" value="4"/>
</dbReference>
<evidence type="ECO:0000313" key="3">
    <source>
        <dbReference type="EMBL" id="AUX19676.1"/>
    </source>
</evidence>
<sequence length="765" mass="79362">MPAPCLTRELPTRPPHLLAAALLLSGCGAEDSPAAALRRRFPAQADTVLSAREAFAPALDGFRLARSGPGGAWVRAARIEVELPREGSAPIRFRRANGDEIRVRELGAAGEARVAERAVSYRRAGGTSFWTATDHGVEEWLLLDEGVARGGEAVAAWQVEGAALRPRGAAVELLDEESGAPVLRVTAPRAHAASGRELAPALRVRGARIELVVDAGGEAVLVDPAWALTGERSAARTEHTATLLLPSGKVLIAGGRAADGDPLGTAELYDPTDDTWTPAAPMITARSHHTATLLPDGRVLVAGGSTGRLDSLDTAELYDPEDDVWTLAAPMNASRASPTATLLSDGRVLVAGGMSLVRTPGVPARRTPLAGAELYDPRTDAWSAVASMNVARSAHAATLLLPSGEVLVAGGAWSSSFDTAEVYDPVADSWRATGPMRTGDDDCRLTLTRLQNGEVLATGTWSAERYDPTAGAWTAASDPILTRGGHTATLLHDGTVLVAGIGCAEGAVSHTAELYNPATDTWTLTPPPNALQDEHTATRLLSGDVLLVGPSPFAERYTILGAGCASNADCGLAVCVEGICCASRCSEPCHTCASPTSLGRCVPQPRGWDLRGECSRVGCDGSCDGRGACSAVPRGDACLPAQCSDETHSVQRVVCLADGARCASPDSQARAIEDCAPYRCDQVSGTCKESCASLRDCAPGTACNLSGHCVRPPPAVTPGCDAGRSAATAAPWRACLGAIALALLAATRRRAPVSRGESTPRRKDS</sequence>
<evidence type="ECO:0000256" key="1">
    <source>
        <dbReference type="ARBA" id="ARBA00022441"/>
    </source>
</evidence>
<dbReference type="RefSeq" id="WP_165372971.1">
    <property type="nucleotide sequence ID" value="NZ_CP012670.1"/>
</dbReference>
<dbReference type="EMBL" id="CP012670">
    <property type="protein sequence ID" value="AUX19676.1"/>
    <property type="molecule type" value="Genomic_DNA"/>
</dbReference>
<organism evidence="3 4">
    <name type="scientific">Sorangium cellulosum</name>
    <name type="common">Polyangium cellulosum</name>
    <dbReference type="NCBI Taxonomy" id="56"/>
    <lineage>
        <taxon>Bacteria</taxon>
        <taxon>Pseudomonadati</taxon>
        <taxon>Myxococcota</taxon>
        <taxon>Polyangia</taxon>
        <taxon>Polyangiales</taxon>
        <taxon>Polyangiaceae</taxon>
        <taxon>Sorangium</taxon>
    </lineage>
</organism>
<dbReference type="SMART" id="SM00612">
    <property type="entry name" value="Kelch"/>
    <property type="match status" value="4"/>
</dbReference>
<dbReference type="PANTHER" id="PTHR46344">
    <property type="entry name" value="OS02G0202900 PROTEIN"/>
    <property type="match status" value="1"/>
</dbReference>
<dbReference type="InterPro" id="IPR037293">
    <property type="entry name" value="Gal_Oxidase_central_sf"/>
</dbReference>
<gene>
    <name evidence="3" type="ORF">SOCEGT47_001280</name>
</gene>
<evidence type="ECO:0000313" key="4">
    <source>
        <dbReference type="Proteomes" id="UP000295781"/>
    </source>
</evidence>
<dbReference type="PANTHER" id="PTHR46344:SF27">
    <property type="entry name" value="KELCH REPEAT SUPERFAMILY PROTEIN"/>
    <property type="match status" value="1"/>
</dbReference>
<dbReference type="InterPro" id="IPR006652">
    <property type="entry name" value="Kelch_1"/>
</dbReference>
<evidence type="ECO:0000256" key="2">
    <source>
        <dbReference type="ARBA" id="ARBA00022737"/>
    </source>
</evidence>
<dbReference type="SUPFAM" id="SSF117281">
    <property type="entry name" value="Kelch motif"/>
    <property type="match status" value="1"/>
</dbReference>
<keyword evidence="1" id="KW-0880">Kelch repeat</keyword>
<keyword evidence="2" id="KW-0677">Repeat</keyword>
<dbReference type="AlphaFoldDB" id="A0A4P2PTF7"/>
<protein>
    <submittedName>
        <fullName evidence="3">Uncharacterized protein</fullName>
    </submittedName>
</protein>
<dbReference type="InterPro" id="IPR015915">
    <property type="entry name" value="Kelch-typ_b-propeller"/>
</dbReference>
<proteinExistence type="predicted"/>
<accession>A0A4P2PTF7</accession>
<name>A0A4P2PTF7_SORCE</name>
<dbReference type="Proteomes" id="UP000295781">
    <property type="component" value="Chromosome"/>
</dbReference>
<reference evidence="3 4" key="1">
    <citation type="submission" date="2015-09" db="EMBL/GenBank/DDBJ databases">
        <title>Sorangium comparison.</title>
        <authorList>
            <person name="Zaburannyi N."/>
            <person name="Bunk B."/>
            <person name="Overmann J."/>
            <person name="Mueller R."/>
        </authorList>
    </citation>
    <scope>NUCLEOTIDE SEQUENCE [LARGE SCALE GENOMIC DNA]</scope>
    <source>
        <strain evidence="3 4">So ceGT47</strain>
    </source>
</reference>
<dbReference type="Pfam" id="PF01344">
    <property type="entry name" value="Kelch_1"/>
    <property type="match status" value="3"/>
</dbReference>